<protein>
    <submittedName>
        <fullName evidence="1">Uncharacterized protein</fullName>
    </submittedName>
</protein>
<accession>A0A8H7EXW7</accession>
<dbReference type="Proteomes" id="UP000629468">
    <property type="component" value="Unassembled WGS sequence"/>
</dbReference>
<evidence type="ECO:0000313" key="1">
    <source>
        <dbReference type="EMBL" id="KAF7762342.1"/>
    </source>
</evidence>
<comment type="caution">
    <text evidence="1">The sequence shown here is derived from an EMBL/GenBank/DDBJ whole genome shotgun (WGS) entry which is preliminary data.</text>
</comment>
<evidence type="ECO:0000313" key="2">
    <source>
        <dbReference type="Proteomes" id="UP000629468"/>
    </source>
</evidence>
<reference evidence="1 2" key="1">
    <citation type="journal article" name="Sci. Rep.">
        <title>Telomere-to-telomere assembled and centromere annotated genomes of the two main subspecies of the button mushroom Agaricus bisporus reveal especially polymorphic chromosome ends.</title>
        <authorList>
            <person name="Sonnenberg A.S.M."/>
            <person name="Sedaghat-Telgerd N."/>
            <person name="Lavrijssen B."/>
            <person name="Ohm R.A."/>
            <person name="Hendrickx P.M."/>
            <person name="Scholtmeijer K."/>
            <person name="Baars J.J.P."/>
            <person name="van Peer A."/>
        </authorList>
    </citation>
    <scope>NUCLEOTIDE SEQUENCE [LARGE SCALE GENOMIC DNA]</scope>
    <source>
        <strain evidence="1 2">H119_p4</strain>
    </source>
</reference>
<gene>
    <name evidence="1" type="ORF">Agabi119p4_8935</name>
</gene>
<name>A0A8H7EXW7_AGABI</name>
<dbReference type="EMBL" id="JABXXO010000012">
    <property type="protein sequence ID" value="KAF7762342.1"/>
    <property type="molecule type" value="Genomic_DNA"/>
</dbReference>
<sequence length="349" mass="39376">MSTVIGSLKFERVHEDMAISSLISAGVSGFDQGTTYEGILGRGSEVIAPASWEFIRGVLWNDDPACDFFNDFNSSNGDFQAWAGRWWFNFRTPDTITYRSHHGDLQFLHAMASTVNEPPGETQRKIMLWLEVMYKLSVGDGIYETDRIDSTGLSEFFNNATTPRGSETLRGLLVGTTPQAWDTNIERRALGSCFHVIQDSYAVGHCQRGLINPNNMVDVEYTNYWHSSLWFPWKEKIYIKGFTKENPGRFSSIKVFHCFDGQDHDKHEYYDSIPNGEKLDPSDPTSFYCIVGANDALDACTTLATAWNSGWSWAEGGVSLKMKQTFELASDSTTSDTKVDEYLWGLKRS</sequence>
<dbReference type="AlphaFoldDB" id="A0A8H7EXW7"/>
<proteinExistence type="predicted"/>
<organism evidence="1 2">
    <name type="scientific">Agaricus bisporus var. burnettii</name>
    <dbReference type="NCBI Taxonomy" id="192524"/>
    <lineage>
        <taxon>Eukaryota</taxon>
        <taxon>Fungi</taxon>
        <taxon>Dikarya</taxon>
        <taxon>Basidiomycota</taxon>
        <taxon>Agaricomycotina</taxon>
        <taxon>Agaricomycetes</taxon>
        <taxon>Agaricomycetidae</taxon>
        <taxon>Agaricales</taxon>
        <taxon>Agaricineae</taxon>
        <taxon>Agaricaceae</taxon>
        <taxon>Agaricus</taxon>
    </lineage>
</organism>